<dbReference type="InterPro" id="IPR050187">
    <property type="entry name" value="Lipid_Phosphate_FormReg"/>
</dbReference>
<dbReference type="PANTHER" id="PTHR12358:SF6">
    <property type="entry name" value="CERAMIDE KINASE"/>
    <property type="match status" value="1"/>
</dbReference>
<comment type="caution">
    <text evidence="2">The sequence shown here is derived from an EMBL/GenBank/DDBJ whole genome shotgun (WGS) entry which is preliminary data.</text>
</comment>
<protein>
    <recommendedName>
        <fullName evidence="1">Ceramide kinase C-terminal domain-containing protein</fullName>
    </recommendedName>
</protein>
<dbReference type="InterPro" id="IPR016064">
    <property type="entry name" value="NAD/diacylglycerol_kinase_sf"/>
</dbReference>
<proteinExistence type="predicted"/>
<keyword evidence="3" id="KW-1185">Reference proteome</keyword>
<dbReference type="Proteomes" id="UP001229421">
    <property type="component" value="Unassembled WGS sequence"/>
</dbReference>
<dbReference type="EMBL" id="JAUHHV010000002">
    <property type="protein sequence ID" value="KAK1431601.1"/>
    <property type="molecule type" value="Genomic_DNA"/>
</dbReference>
<evidence type="ECO:0000313" key="3">
    <source>
        <dbReference type="Proteomes" id="UP001229421"/>
    </source>
</evidence>
<evidence type="ECO:0000313" key="2">
    <source>
        <dbReference type="EMBL" id="KAK1431601.1"/>
    </source>
</evidence>
<name>A0AAD8L2K3_TARER</name>
<dbReference type="GO" id="GO:0016020">
    <property type="term" value="C:membrane"/>
    <property type="evidence" value="ECO:0007669"/>
    <property type="project" value="GOC"/>
</dbReference>
<dbReference type="GO" id="GO:0001729">
    <property type="term" value="F:ceramide kinase activity"/>
    <property type="evidence" value="ECO:0007669"/>
    <property type="project" value="TreeGrafter"/>
</dbReference>
<dbReference type="AlphaFoldDB" id="A0AAD8L2K3"/>
<reference evidence="2" key="1">
    <citation type="journal article" date="2023" name="bioRxiv">
        <title>Improved chromosome-level genome assembly for marigold (Tagetes erecta).</title>
        <authorList>
            <person name="Jiang F."/>
            <person name="Yuan L."/>
            <person name="Wang S."/>
            <person name="Wang H."/>
            <person name="Xu D."/>
            <person name="Wang A."/>
            <person name="Fan W."/>
        </authorList>
    </citation>
    <scope>NUCLEOTIDE SEQUENCE</scope>
    <source>
        <strain evidence="2">WSJ</strain>
        <tissue evidence="2">Leaf</tissue>
    </source>
</reference>
<dbReference type="Pfam" id="PF19280">
    <property type="entry name" value="CERK_C"/>
    <property type="match status" value="1"/>
</dbReference>
<accession>A0AAD8L2K3</accession>
<dbReference type="InterPro" id="IPR045363">
    <property type="entry name" value="CERK_C"/>
</dbReference>
<dbReference type="Gene3D" id="2.60.200.40">
    <property type="match status" value="1"/>
</dbReference>
<dbReference type="SUPFAM" id="SSF111331">
    <property type="entry name" value="NAD kinase/diacylglycerol kinase-like"/>
    <property type="match status" value="1"/>
</dbReference>
<evidence type="ECO:0000259" key="1">
    <source>
        <dbReference type="Pfam" id="PF19280"/>
    </source>
</evidence>
<feature type="domain" description="Ceramide kinase C-terminal" evidence="1">
    <location>
        <begin position="97"/>
        <end position="269"/>
    </location>
</feature>
<organism evidence="2 3">
    <name type="scientific">Tagetes erecta</name>
    <name type="common">African marigold</name>
    <dbReference type="NCBI Taxonomy" id="13708"/>
    <lineage>
        <taxon>Eukaryota</taxon>
        <taxon>Viridiplantae</taxon>
        <taxon>Streptophyta</taxon>
        <taxon>Embryophyta</taxon>
        <taxon>Tracheophyta</taxon>
        <taxon>Spermatophyta</taxon>
        <taxon>Magnoliopsida</taxon>
        <taxon>eudicotyledons</taxon>
        <taxon>Gunneridae</taxon>
        <taxon>Pentapetalae</taxon>
        <taxon>asterids</taxon>
        <taxon>campanulids</taxon>
        <taxon>Asterales</taxon>
        <taxon>Asteraceae</taxon>
        <taxon>Asteroideae</taxon>
        <taxon>Heliantheae alliance</taxon>
        <taxon>Tageteae</taxon>
        <taxon>Tagetes</taxon>
    </lineage>
</organism>
<dbReference type="GO" id="GO:0006672">
    <property type="term" value="P:ceramide metabolic process"/>
    <property type="evidence" value="ECO:0007669"/>
    <property type="project" value="TreeGrafter"/>
</dbReference>
<gene>
    <name evidence="2" type="ORF">QVD17_08072</name>
</gene>
<dbReference type="PANTHER" id="PTHR12358">
    <property type="entry name" value="SPHINGOSINE KINASE"/>
    <property type="match status" value="1"/>
</dbReference>
<sequence length="312" mass="35377">MSHLSKVHHLMNHKSQILVYNDPEISFPNERFRFGLIPSGSTDAIVICTTGARDPVTSALQIIIGERLRLDIAQIVRWKTSQTSKHEPLVRYTASFAGYGFYGDVITESEKYRWMGPKRYDYAGTKVFLRHRSYEAEVAFVKVEPEETDARTDERRSKTCWGLSKDPKRVPCRAKCHICNTIQTSDPQQEPKLVRVRGRFLSIGAAVISCRNEKAPDGLVADAHLSDGFLHLVLIKHCPRAFYLWHLMQLARKGGSPLNFDFVEHYKTTTFTFTSFGEESVWNVDGEVLVAHKLSAQVFRGLVNVFASGPET</sequence>